<sequence>MKTALLIIDVQKGMFLKENPVHGAEELLGNIKELIAQARSNDASVVYIQHNAPSGRLLERGSDAWQITSEIAPLPHDIMIEKTTPDSFHETALYEELKRLDVEHLVLAGIQSEVCVDTTCRRAFSLRFNVTLAADAHSTWGTGELSAQQIVTHHNEVLRWFADVKKTRDIDFG</sequence>
<dbReference type="SUPFAM" id="SSF52499">
    <property type="entry name" value="Isochorismatase-like hydrolases"/>
    <property type="match status" value="1"/>
</dbReference>
<feature type="domain" description="Isochorismatase-like" evidence="3">
    <location>
        <begin position="3"/>
        <end position="140"/>
    </location>
</feature>
<dbReference type="Pfam" id="PF00857">
    <property type="entry name" value="Isochorismatase"/>
    <property type="match status" value="1"/>
</dbReference>
<keyword evidence="2 4" id="KW-0378">Hydrolase</keyword>
<keyword evidence="5" id="KW-1185">Reference proteome</keyword>
<dbReference type="PANTHER" id="PTHR43540:SF14">
    <property type="entry name" value="ISOCHORISMATASE"/>
    <property type="match status" value="1"/>
</dbReference>
<reference evidence="5" key="1">
    <citation type="journal article" date="2019" name="Int. J. Syst. Evol. Microbiol.">
        <title>The Global Catalogue of Microorganisms (GCM) 10K type strain sequencing project: providing services to taxonomists for standard genome sequencing and annotation.</title>
        <authorList>
            <consortium name="The Broad Institute Genomics Platform"/>
            <consortium name="The Broad Institute Genome Sequencing Center for Infectious Disease"/>
            <person name="Wu L."/>
            <person name="Ma J."/>
        </authorList>
    </citation>
    <scope>NUCLEOTIDE SEQUENCE [LARGE SCALE GENOMIC DNA]</scope>
    <source>
        <strain evidence="5">NBRC 106396</strain>
    </source>
</reference>
<comment type="caution">
    <text evidence="4">The sequence shown here is derived from an EMBL/GenBank/DDBJ whole genome shotgun (WGS) entry which is preliminary data.</text>
</comment>
<dbReference type="CDD" id="cd01014">
    <property type="entry name" value="nicotinamidase_related"/>
    <property type="match status" value="1"/>
</dbReference>
<protein>
    <submittedName>
        <fullName evidence="4">Cysteine hydrolase family protein</fullName>
        <ecNumber evidence="4">3.-.-.-</ecNumber>
    </submittedName>
</protein>
<evidence type="ECO:0000259" key="3">
    <source>
        <dbReference type="Pfam" id="PF00857"/>
    </source>
</evidence>
<evidence type="ECO:0000313" key="4">
    <source>
        <dbReference type="EMBL" id="MFC7372302.1"/>
    </source>
</evidence>
<accession>A0ABW2NNU7</accession>
<gene>
    <name evidence="4" type="ORF">ACFQPF_11510</name>
</gene>
<dbReference type="InterPro" id="IPR050272">
    <property type="entry name" value="Isochorismatase-like_hydrls"/>
</dbReference>
<dbReference type="EMBL" id="JBHTCP010000033">
    <property type="protein sequence ID" value="MFC7372302.1"/>
    <property type="molecule type" value="Genomic_DNA"/>
</dbReference>
<dbReference type="Gene3D" id="3.40.50.850">
    <property type="entry name" value="Isochorismatase-like"/>
    <property type="match status" value="1"/>
</dbReference>
<dbReference type="RefSeq" id="WP_379749758.1">
    <property type="nucleotide sequence ID" value="NZ_JBHTCP010000033.1"/>
</dbReference>
<dbReference type="EC" id="3.-.-.-" evidence="4"/>
<organism evidence="4 5">
    <name type="scientific">Fictibacillus iocasae</name>
    <dbReference type="NCBI Taxonomy" id="2715437"/>
    <lineage>
        <taxon>Bacteria</taxon>
        <taxon>Bacillati</taxon>
        <taxon>Bacillota</taxon>
        <taxon>Bacilli</taxon>
        <taxon>Bacillales</taxon>
        <taxon>Fictibacillaceae</taxon>
        <taxon>Fictibacillus</taxon>
    </lineage>
</organism>
<dbReference type="PANTHER" id="PTHR43540">
    <property type="entry name" value="PEROXYUREIDOACRYLATE/UREIDOACRYLATE AMIDOHYDROLASE-RELATED"/>
    <property type="match status" value="1"/>
</dbReference>
<name>A0ABW2NNU7_9BACL</name>
<proteinExistence type="inferred from homology"/>
<dbReference type="InterPro" id="IPR036380">
    <property type="entry name" value="Isochorismatase-like_sf"/>
</dbReference>
<dbReference type="GO" id="GO:0016787">
    <property type="term" value="F:hydrolase activity"/>
    <property type="evidence" value="ECO:0007669"/>
    <property type="project" value="UniProtKB-KW"/>
</dbReference>
<dbReference type="InterPro" id="IPR000868">
    <property type="entry name" value="Isochorismatase-like_dom"/>
</dbReference>
<evidence type="ECO:0000256" key="2">
    <source>
        <dbReference type="ARBA" id="ARBA00022801"/>
    </source>
</evidence>
<dbReference type="Proteomes" id="UP001596549">
    <property type="component" value="Unassembled WGS sequence"/>
</dbReference>
<evidence type="ECO:0000313" key="5">
    <source>
        <dbReference type="Proteomes" id="UP001596549"/>
    </source>
</evidence>
<comment type="similarity">
    <text evidence="1">Belongs to the isochorismatase family.</text>
</comment>
<evidence type="ECO:0000256" key="1">
    <source>
        <dbReference type="ARBA" id="ARBA00006336"/>
    </source>
</evidence>